<organism evidence="3 4">
    <name type="scientific">Citrus sinensis</name>
    <name type="common">Sweet orange</name>
    <name type="synonym">Citrus aurantium var. sinensis</name>
    <dbReference type="NCBI Taxonomy" id="2711"/>
    <lineage>
        <taxon>Eukaryota</taxon>
        <taxon>Viridiplantae</taxon>
        <taxon>Streptophyta</taxon>
        <taxon>Embryophyta</taxon>
        <taxon>Tracheophyta</taxon>
        <taxon>Spermatophyta</taxon>
        <taxon>Magnoliopsida</taxon>
        <taxon>eudicotyledons</taxon>
        <taxon>Gunneridae</taxon>
        <taxon>Pentapetalae</taxon>
        <taxon>rosids</taxon>
        <taxon>malvids</taxon>
        <taxon>Sapindales</taxon>
        <taxon>Rutaceae</taxon>
        <taxon>Aurantioideae</taxon>
        <taxon>Citrus</taxon>
    </lineage>
</organism>
<keyword evidence="4" id="KW-1185">Reference proteome</keyword>
<keyword evidence="2" id="KW-1133">Transmembrane helix</keyword>
<keyword evidence="2" id="KW-0812">Transmembrane</keyword>
<protein>
    <submittedName>
        <fullName evidence="3">Uncharacterized protein</fullName>
    </submittedName>
</protein>
<feature type="transmembrane region" description="Helical" evidence="2">
    <location>
        <begin position="31"/>
        <end position="49"/>
    </location>
</feature>
<reference evidence="3 4" key="1">
    <citation type="submission" date="2014-04" db="EMBL/GenBank/DDBJ databases">
        <authorList>
            <consortium name="International Citrus Genome Consortium"/>
            <person name="Gmitter F."/>
            <person name="Chen C."/>
            <person name="Farmerie W."/>
            <person name="Harkins T."/>
            <person name="Desany B."/>
            <person name="Mohiuddin M."/>
            <person name="Kodira C."/>
            <person name="Borodovsky M."/>
            <person name="Lomsadze A."/>
            <person name="Burns P."/>
            <person name="Jenkins J."/>
            <person name="Prochnik S."/>
            <person name="Shu S."/>
            <person name="Chapman J."/>
            <person name="Pitluck S."/>
            <person name="Schmutz J."/>
            <person name="Rokhsar D."/>
        </authorList>
    </citation>
    <scope>NUCLEOTIDE SEQUENCE</scope>
</reference>
<sequence>MEENENENENENSRKLNPISMKIIMSSHADPLFSSIVTLYILILLYSPHIIFSKIIHSPVLIITFTLLLTLLRLGATQRNERAENTESNCTDSNSEAADHETTSSTSSYIPHQDHKGVTCTDSNFGPNPCFENSFVEWNVRAPLEVIYEAYEGEEDDEETVKDPDSKGPFCVDKYASLSLYYPETDSDTSSDGCDRDRGSPESVCYRWEDEDREGLIEIALDNNNSRNNKRERLDFENFHGEEENNLIEIDISPARDGEKFRFPGEC</sequence>
<evidence type="ECO:0000313" key="3">
    <source>
        <dbReference type="EMBL" id="KDO75713.1"/>
    </source>
</evidence>
<gene>
    <name evidence="3" type="ORF">CISIN_1g036135mg</name>
</gene>
<evidence type="ECO:0000313" key="4">
    <source>
        <dbReference type="Proteomes" id="UP000027120"/>
    </source>
</evidence>
<dbReference type="PANTHER" id="PTHR37746:SF1">
    <property type="entry name" value="TRANSMEMBRANE PROTEIN"/>
    <property type="match status" value="1"/>
</dbReference>
<dbReference type="PaxDb" id="2711-XP_006467901.1"/>
<proteinExistence type="predicted"/>
<keyword evidence="2" id="KW-0472">Membrane</keyword>
<name>A0A067G7W2_CITSI</name>
<dbReference type="AlphaFoldDB" id="A0A067G7W2"/>
<feature type="transmembrane region" description="Helical" evidence="2">
    <location>
        <begin position="55"/>
        <end position="72"/>
    </location>
</feature>
<dbReference type="Proteomes" id="UP000027120">
    <property type="component" value="Unassembled WGS sequence"/>
</dbReference>
<feature type="compositionally biased region" description="Polar residues" evidence="1">
    <location>
        <begin position="86"/>
        <end position="96"/>
    </location>
</feature>
<dbReference type="PANTHER" id="PTHR37746">
    <property type="entry name" value="TRANSMEMBRANE PROTEIN"/>
    <property type="match status" value="1"/>
</dbReference>
<evidence type="ECO:0000256" key="1">
    <source>
        <dbReference type="SAM" id="MobiDB-lite"/>
    </source>
</evidence>
<evidence type="ECO:0000256" key="2">
    <source>
        <dbReference type="SAM" id="Phobius"/>
    </source>
</evidence>
<dbReference type="eggNOG" id="ENOG502RZ8F">
    <property type="taxonomic scope" value="Eukaryota"/>
</dbReference>
<dbReference type="EMBL" id="KK784882">
    <property type="protein sequence ID" value="KDO75713.1"/>
    <property type="molecule type" value="Genomic_DNA"/>
</dbReference>
<accession>A0A067G7W2</accession>
<feature type="region of interest" description="Disordered" evidence="1">
    <location>
        <begin position="80"/>
        <end position="113"/>
    </location>
</feature>